<feature type="region of interest" description="Disordered" evidence="1">
    <location>
        <begin position="47"/>
        <end position="119"/>
    </location>
</feature>
<evidence type="ECO:0000313" key="2">
    <source>
        <dbReference type="EMBL" id="KAJ5740214.1"/>
    </source>
</evidence>
<feature type="compositionally biased region" description="Basic and acidic residues" evidence="1">
    <location>
        <begin position="280"/>
        <end position="292"/>
    </location>
</feature>
<keyword evidence="3" id="KW-1185">Reference proteome</keyword>
<protein>
    <submittedName>
        <fullName evidence="2">Uncharacterized protein</fullName>
    </submittedName>
</protein>
<comment type="caution">
    <text evidence="2">The sequence shown here is derived from an EMBL/GenBank/DDBJ whole genome shotgun (WGS) entry which is preliminary data.</text>
</comment>
<dbReference type="AlphaFoldDB" id="A0AAD6N0K6"/>
<accession>A0AAD6N0K6</accession>
<feature type="region of interest" description="Disordered" evidence="1">
    <location>
        <begin position="279"/>
        <end position="308"/>
    </location>
</feature>
<feature type="compositionally biased region" description="Basic residues" evidence="1">
    <location>
        <begin position="47"/>
        <end position="58"/>
    </location>
</feature>
<evidence type="ECO:0000313" key="3">
    <source>
        <dbReference type="Proteomes" id="UP001215712"/>
    </source>
</evidence>
<reference evidence="2" key="1">
    <citation type="journal article" date="2023" name="IMA Fungus">
        <title>Comparative genomic study of the Penicillium genus elucidates a diverse pangenome and 15 lateral gene transfer events.</title>
        <authorList>
            <person name="Petersen C."/>
            <person name="Sorensen T."/>
            <person name="Nielsen M.R."/>
            <person name="Sondergaard T.E."/>
            <person name="Sorensen J.L."/>
            <person name="Fitzpatrick D.A."/>
            <person name="Frisvad J.C."/>
            <person name="Nielsen K.L."/>
        </authorList>
    </citation>
    <scope>NUCLEOTIDE SEQUENCE</scope>
    <source>
        <strain evidence="2">IBT 17514</strain>
    </source>
</reference>
<sequence length="360" mass="38749">MAAASVDALGAFSHLQTNLPAWIIRISDLATHAAARHAEYSAAYKKHTTFKSRRRKNSSVRSIHTDDLAPIAKLETPPSEAVEETTTTTTVSTPKDEKVPAQQAGRKRGTDEAPSIDSGERHAFVSTRHNVIIEYDGYTQKVLEEIVKDIGIARNNIRRGKMSLMPRGGGLRANLLNRTAGLSTQIGGVGGVGGDPSPLSSLSCVRSTRTASGLVGVTGTSTGVRKESPFDFADKQLELAHSLCETAAYQVLRSGDCATELDGVEENFKMLLEMANSEVTRLEEEKKQREAQATEEEKENQATPPPNPTAARLARIAALTANTTKQPTAVAMGTIEVDDDSSISAESLDLSALRRSRIRV</sequence>
<gene>
    <name evidence="2" type="ORF">N7493_000086</name>
</gene>
<organism evidence="2 3">
    <name type="scientific">Penicillium malachiteum</name>
    <dbReference type="NCBI Taxonomy" id="1324776"/>
    <lineage>
        <taxon>Eukaryota</taxon>
        <taxon>Fungi</taxon>
        <taxon>Dikarya</taxon>
        <taxon>Ascomycota</taxon>
        <taxon>Pezizomycotina</taxon>
        <taxon>Eurotiomycetes</taxon>
        <taxon>Eurotiomycetidae</taxon>
        <taxon>Eurotiales</taxon>
        <taxon>Aspergillaceae</taxon>
        <taxon>Penicillium</taxon>
    </lineage>
</organism>
<name>A0AAD6N0K6_9EURO</name>
<evidence type="ECO:0000256" key="1">
    <source>
        <dbReference type="SAM" id="MobiDB-lite"/>
    </source>
</evidence>
<dbReference type="EMBL" id="JAQJAN010000001">
    <property type="protein sequence ID" value="KAJ5740214.1"/>
    <property type="molecule type" value="Genomic_DNA"/>
</dbReference>
<proteinExistence type="predicted"/>
<feature type="compositionally biased region" description="Low complexity" evidence="1">
    <location>
        <begin position="75"/>
        <end position="93"/>
    </location>
</feature>
<reference evidence="2" key="2">
    <citation type="submission" date="2023-01" db="EMBL/GenBank/DDBJ databases">
        <authorList>
            <person name="Petersen C."/>
        </authorList>
    </citation>
    <scope>NUCLEOTIDE SEQUENCE</scope>
    <source>
        <strain evidence="2">IBT 17514</strain>
    </source>
</reference>
<dbReference type="Proteomes" id="UP001215712">
    <property type="component" value="Unassembled WGS sequence"/>
</dbReference>